<evidence type="ECO:0000256" key="2">
    <source>
        <dbReference type="ARBA" id="ARBA00022600"/>
    </source>
</evidence>
<dbReference type="Pfam" id="PF00483">
    <property type="entry name" value="NTP_transferase"/>
    <property type="match status" value="1"/>
</dbReference>
<dbReference type="GO" id="GO:0005978">
    <property type="term" value="P:glycogen biosynthetic process"/>
    <property type="evidence" value="ECO:0007669"/>
    <property type="project" value="UniProtKB-UniRule"/>
</dbReference>
<evidence type="ECO:0000313" key="13">
    <source>
        <dbReference type="Proteomes" id="UP000823629"/>
    </source>
</evidence>
<dbReference type="NCBIfam" id="NF003670">
    <property type="entry name" value="PRK05293.1"/>
    <property type="match status" value="1"/>
</dbReference>
<evidence type="ECO:0000256" key="3">
    <source>
        <dbReference type="ARBA" id="ARBA00022679"/>
    </source>
</evidence>
<dbReference type="Gene3D" id="2.160.10.10">
    <property type="entry name" value="Hexapeptide repeat proteins"/>
    <property type="match status" value="1"/>
</dbReference>
<organism evidence="12 13">
    <name type="scientific">Candidatus Scatoplasma merdavium</name>
    <dbReference type="NCBI Taxonomy" id="2840932"/>
    <lineage>
        <taxon>Bacteria</taxon>
        <taxon>Bacillati</taxon>
        <taxon>Bacillota</taxon>
        <taxon>Bacilli</taxon>
        <taxon>Bacillales</taxon>
        <taxon>Candidatus Scatoplasma</taxon>
    </lineage>
</organism>
<dbReference type="AlphaFoldDB" id="A0A9D9GRP2"/>
<dbReference type="CDD" id="cd02508">
    <property type="entry name" value="ADP_Glucose_PP"/>
    <property type="match status" value="1"/>
</dbReference>
<proteinExistence type="inferred from homology"/>
<dbReference type="InterPro" id="IPR005835">
    <property type="entry name" value="NTP_transferase_dom"/>
</dbReference>
<evidence type="ECO:0000256" key="8">
    <source>
        <dbReference type="ARBA" id="ARBA00023277"/>
    </source>
</evidence>
<dbReference type="InterPro" id="IPR023049">
    <property type="entry name" value="GlgC_bac"/>
</dbReference>
<dbReference type="Pfam" id="PF24894">
    <property type="entry name" value="Hexapep_GlmU"/>
    <property type="match status" value="1"/>
</dbReference>
<comment type="catalytic activity">
    <reaction evidence="9">
        <text>alpha-D-glucose 1-phosphate + ATP + H(+) = ADP-alpha-D-glucose + diphosphate</text>
        <dbReference type="Rhea" id="RHEA:12120"/>
        <dbReference type="ChEBI" id="CHEBI:15378"/>
        <dbReference type="ChEBI" id="CHEBI:30616"/>
        <dbReference type="ChEBI" id="CHEBI:33019"/>
        <dbReference type="ChEBI" id="CHEBI:57498"/>
        <dbReference type="ChEBI" id="CHEBI:58601"/>
        <dbReference type="EC" id="2.7.7.27"/>
    </reaction>
</comment>
<accession>A0A9D9GRP2</accession>
<feature type="binding site" evidence="9">
    <location>
        <position position="165"/>
    </location>
    <ligand>
        <name>alpha-D-glucose 1-phosphate</name>
        <dbReference type="ChEBI" id="CHEBI:58601"/>
    </ligand>
</feature>
<dbReference type="HAMAP" id="MF_00624">
    <property type="entry name" value="GlgC"/>
    <property type="match status" value="1"/>
</dbReference>
<dbReference type="PROSITE" id="PS00810">
    <property type="entry name" value="ADP_GLC_PYROPHOSPH_3"/>
    <property type="match status" value="1"/>
</dbReference>
<feature type="binding site" evidence="9">
    <location>
        <position position="191"/>
    </location>
    <ligand>
        <name>alpha-D-glucose 1-phosphate</name>
        <dbReference type="ChEBI" id="CHEBI:58601"/>
    </ligand>
</feature>
<evidence type="ECO:0000256" key="5">
    <source>
        <dbReference type="ARBA" id="ARBA00022741"/>
    </source>
</evidence>
<feature type="site" description="Could play a key role in the communication between the regulatory and the substrate sites" evidence="9">
    <location>
        <position position="99"/>
    </location>
</feature>
<keyword evidence="3 9" id="KW-0808">Transferase</keyword>
<evidence type="ECO:0000313" key="12">
    <source>
        <dbReference type="EMBL" id="MBO8414114.1"/>
    </source>
</evidence>
<dbReference type="GO" id="GO:0008878">
    <property type="term" value="F:glucose-1-phosphate adenylyltransferase activity"/>
    <property type="evidence" value="ECO:0007669"/>
    <property type="project" value="UniProtKB-UniRule"/>
</dbReference>
<sequence>MANGKMVAMLLAGGKGTRLKSLTKKLAKPAVFFGGKYRIIDFPLSNCANSGISTVGVLTQYESTALNTYISNGSTWGINGKKSLTVALAPKQTEEGASWYNGTADAIYQNLDFLEETNPEYVIILSGDHIYQMDYAKMLDFHKEHKADMTVACLNVTLEEAKRFGIMKADADYRIETFTEKPKNPESTLASMGIYIFNYKVLKSELIKDHKDENSENDFGKNVIPSMLASKKRLYAYPFTGYWKDVGTIDSLWQANMDLLNPNCTLNLHDSSLRVFSEDTESFPSVYLPNAQVEDSLINQGAVIDGKVLHSVIFNEVTIEKGAEVVDTVIMPNTTVKAGVKLARCLVGPGLTIDEDHINNDETIELVND</sequence>
<keyword evidence="4 9" id="KW-0548">Nucleotidyltransferase</keyword>
<feature type="domain" description="Nucleotidyl transferase" evidence="10">
    <location>
        <begin position="8"/>
        <end position="260"/>
    </location>
</feature>
<keyword evidence="7 9" id="KW-0320">Glycogen biosynthesis</keyword>
<evidence type="ECO:0000259" key="11">
    <source>
        <dbReference type="Pfam" id="PF24894"/>
    </source>
</evidence>
<dbReference type="InterPro" id="IPR029044">
    <property type="entry name" value="Nucleotide-diphossugar_trans"/>
</dbReference>
<dbReference type="PANTHER" id="PTHR43523">
    <property type="entry name" value="GLUCOSE-1-PHOSPHATE ADENYLYLTRANSFERASE-RELATED"/>
    <property type="match status" value="1"/>
</dbReference>
<dbReference type="SUPFAM" id="SSF53448">
    <property type="entry name" value="Nucleotide-diphospho-sugar transferases"/>
    <property type="match status" value="1"/>
</dbReference>
<feature type="site" description="Could play a key role in the communication between the regulatory and the substrate sites" evidence="9">
    <location>
        <position position="60"/>
    </location>
</feature>
<keyword evidence="5 9" id="KW-0547">Nucleotide-binding</keyword>
<evidence type="ECO:0000256" key="7">
    <source>
        <dbReference type="ARBA" id="ARBA00023056"/>
    </source>
</evidence>
<comment type="caution">
    <text evidence="12">The sequence shown here is derived from an EMBL/GenBank/DDBJ whole genome shotgun (WGS) entry which is preliminary data.</text>
</comment>
<dbReference type="EMBL" id="JADING010000040">
    <property type="protein sequence ID" value="MBO8414114.1"/>
    <property type="molecule type" value="Genomic_DNA"/>
</dbReference>
<dbReference type="EC" id="2.7.7.27" evidence="9"/>
<feature type="binding site" evidence="9">
    <location>
        <begin position="180"/>
        <end position="181"/>
    </location>
    <ligand>
        <name>alpha-D-glucose 1-phosphate</name>
        <dbReference type="ChEBI" id="CHEBI:58601"/>
    </ligand>
</feature>
<comment type="similarity">
    <text evidence="1 9">Belongs to the bacterial/plant glucose-1-phosphate adenylyltransferase family.</text>
</comment>
<dbReference type="Proteomes" id="UP000823629">
    <property type="component" value="Unassembled WGS sequence"/>
</dbReference>
<dbReference type="NCBIfam" id="TIGR02091">
    <property type="entry name" value="glgC"/>
    <property type="match status" value="1"/>
</dbReference>
<dbReference type="PANTHER" id="PTHR43523:SF2">
    <property type="entry name" value="GLUCOSE-1-PHOSPHATE ADENYLYLTRANSFERASE"/>
    <property type="match status" value="1"/>
</dbReference>
<protein>
    <recommendedName>
        <fullName evidence="9">Glucose-1-phosphate adenylyltransferase</fullName>
        <ecNumber evidence="9">2.7.7.27</ecNumber>
    </recommendedName>
    <alternativeName>
        <fullName evidence="9">ADP-glucose pyrophosphorylase</fullName>
        <shortName evidence="9">ADPGlc PPase</shortName>
    </alternativeName>
    <alternativeName>
        <fullName evidence="9">ADP-glucose synthase</fullName>
    </alternativeName>
</protein>
<dbReference type="PROSITE" id="PS00809">
    <property type="entry name" value="ADP_GLC_PYROPHOSPH_2"/>
    <property type="match status" value="1"/>
</dbReference>
<dbReference type="InterPro" id="IPR011004">
    <property type="entry name" value="Trimer_LpxA-like_sf"/>
</dbReference>
<comment type="subunit">
    <text evidence="9">Homotetramer.</text>
</comment>
<keyword evidence="8 9" id="KW-0119">Carbohydrate metabolism</keyword>
<dbReference type="Gene3D" id="3.90.550.10">
    <property type="entry name" value="Spore Coat Polysaccharide Biosynthesis Protein SpsA, Chain A"/>
    <property type="match status" value="1"/>
</dbReference>
<evidence type="ECO:0000259" key="10">
    <source>
        <dbReference type="Pfam" id="PF00483"/>
    </source>
</evidence>
<dbReference type="InterPro" id="IPR056818">
    <property type="entry name" value="GlmU/GlgC-like_hexapep"/>
</dbReference>
<feature type="binding site" evidence="9">
    <location>
        <position position="100"/>
    </location>
    <ligand>
        <name>alpha-D-glucose 1-phosphate</name>
        <dbReference type="ChEBI" id="CHEBI:58601"/>
    </ligand>
</feature>
<dbReference type="InterPro" id="IPR005836">
    <property type="entry name" value="ADP_Glu_pyroP_CS"/>
</dbReference>
<dbReference type="PROSITE" id="PS00808">
    <property type="entry name" value="ADP_GLC_PYROPHOSPH_1"/>
    <property type="match status" value="1"/>
</dbReference>
<keyword evidence="2 9" id="KW-0321">Glycogen metabolism</keyword>
<keyword evidence="6 9" id="KW-0067">ATP-binding</keyword>
<evidence type="ECO:0000256" key="4">
    <source>
        <dbReference type="ARBA" id="ARBA00022695"/>
    </source>
</evidence>
<gene>
    <name evidence="9" type="primary">glgC</name>
    <name evidence="12" type="ORF">IAC78_01355</name>
</gene>
<feature type="domain" description="Glucose-1-phosphate adenylyltransferase/Bifunctional protein GlmU-like C-terminal hexapeptide" evidence="11">
    <location>
        <begin position="291"/>
        <end position="356"/>
    </location>
</feature>
<dbReference type="InterPro" id="IPR011831">
    <property type="entry name" value="ADP-Glc_PPase"/>
</dbReference>
<dbReference type="GO" id="GO:0005524">
    <property type="term" value="F:ATP binding"/>
    <property type="evidence" value="ECO:0007669"/>
    <property type="project" value="UniProtKB-KW"/>
</dbReference>
<comment type="pathway">
    <text evidence="9">Glycan biosynthesis; glycogen biosynthesis.</text>
</comment>
<dbReference type="SUPFAM" id="SSF51161">
    <property type="entry name" value="Trimeric LpxA-like enzymes"/>
    <property type="match status" value="1"/>
</dbReference>
<evidence type="ECO:0000256" key="1">
    <source>
        <dbReference type="ARBA" id="ARBA00010443"/>
    </source>
</evidence>
<reference evidence="12" key="2">
    <citation type="journal article" date="2021" name="PeerJ">
        <title>Extensive microbial diversity within the chicken gut microbiome revealed by metagenomics and culture.</title>
        <authorList>
            <person name="Gilroy R."/>
            <person name="Ravi A."/>
            <person name="Getino M."/>
            <person name="Pursley I."/>
            <person name="Horton D.L."/>
            <person name="Alikhan N.F."/>
            <person name="Baker D."/>
            <person name="Gharbi K."/>
            <person name="Hall N."/>
            <person name="Watson M."/>
            <person name="Adriaenssens E.M."/>
            <person name="Foster-Nyarko E."/>
            <person name="Jarju S."/>
            <person name="Secka A."/>
            <person name="Antonio M."/>
            <person name="Oren A."/>
            <person name="Chaudhuri R.R."/>
            <person name="La Ragione R."/>
            <person name="Hildebrand F."/>
            <person name="Pallen M.J."/>
        </authorList>
    </citation>
    <scope>NUCLEOTIDE SEQUENCE</scope>
    <source>
        <strain evidence="12">1748</strain>
    </source>
</reference>
<evidence type="ECO:0000256" key="6">
    <source>
        <dbReference type="ARBA" id="ARBA00022840"/>
    </source>
</evidence>
<evidence type="ECO:0000256" key="9">
    <source>
        <dbReference type="HAMAP-Rule" id="MF_00624"/>
    </source>
</evidence>
<name>A0A9D9GRP2_9BACL</name>
<reference evidence="12" key="1">
    <citation type="submission" date="2020-10" db="EMBL/GenBank/DDBJ databases">
        <authorList>
            <person name="Gilroy R."/>
        </authorList>
    </citation>
    <scope>NUCLEOTIDE SEQUENCE</scope>
    <source>
        <strain evidence="12">1748</strain>
    </source>
</reference>
<comment type="function">
    <text evidence="9">Involved in the biosynthesis of ADP-glucose, a building block required for the elongation reactions to produce glycogen. Catalyzes the reaction between ATP and alpha-D-glucose 1-phosphate (G1P) to produce pyrophosphate and ADP-Glc.</text>
</comment>